<dbReference type="RefSeq" id="WP_166231586.1">
    <property type="nucleotide sequence ID" value="NZ_CP049865.1"/>
</dbReference>
<gene>
    <name evidence="3" type="ORF">G7070_02065</name>
</gene>
<organism evidence="3 4">
    <name type="scientific">Propioniciclava coleopterorum</name>
    <dbReference type="NCBI Taxonomy" id="2714937"/>
    <lineage>
        <taxon>Bacteria</taxon>
        <taxon>Bacillati</taxon>
        <taxon>Actinomycetota</taxon>
        <taxon>Actinomycetes</taxon>
        <taxon>Propionibacteriales</taxon>
        <taxon>Propionibacteriaceae</taxon>
        <taxon>Propioniciclava</taxon>
    </lineage>
</organism>
<feature type="region of interest" description="Disordered" evidence="1">
    <location>
        <begin position="25"/>
        <end position="89"/>
    </location>
</feature>
<dbReference type="KEGG" id="prv:G7070_02065"/>
<sequence>MQRILTPAVALSALVLLSACSTPAPTPTPSVPAVTASPSASTAQPTTASPTTASPSATPTRTPSATASPSATAATGPRLTSSSCQLSVSEQSGDPLILYGYTVSAPSKQRWTITLTYTNDMGPSTETITGTGTKSDTVKLYGITKQGVTPGCKATIKAR</sequence>
<keyword evidence="2" id="KW-0732">Signal</keyword>
<proteinExistence type="predicted"/>
<feature type="chain" id="PRO_5026329143" description="Ig-like domain-containing protein" evidence="2">
    <location>
        <begin position="25"/>
        <end position="159"/>
    </location>
</feature>
<protein>
    <recommendedName>
        <fullName evidence="5">Ig-like domain-containing protein</fullName>
    </recommendedName>
</protein>
<evidence type="ECO:0000256" key="2">
    <source>
        <dbReference type="SAM" id="SignalP"/>
    </source>
</evidence>
<dbReference type="AlphaFoldDB" id="A0A6G7Y382"/>
<evidence type="ECO:0000313" key="3">
    <source>
        <dbReference type="EMBL" id="QIK71290.1"/>
    </source>
</evidence>
<evidence type="ECO:0000313" key="4">
    <source>
        <dbReference type="Proteomes" id="UP000501058"/>
    </source>
</evidence>
<feature type="compositionally biased region" description="Low complexity" evidence="1">
    <location>
        <begin position="31"/>
        <end position="89"/>
    </location>
</feature>
<evidence type="ECO:0000256" key="1">
    <source>
        <dbReference type="SAM" id="MobiDB-lite"/>
    </source>
</evidence>
<feature type="signal peptide" evidence="2">
    <location>
        <begin position="1"/>
        <end position="24"/>
    </location>
</feature>
<dbReference type="Proteomes" id="UP000501058">
    <property type="component" value="Chromosome"/>
</dbReference>
<reference evidence="3 4" key="1">
    <citation type="submission" date="2020-03" db="EMBL/GenBank/DDBJ databases">
        <title>Propioniciclava sp. nov., isolated from Hydrophilus acuminatus.</title>
        <authorList>
            <person name="Hyun D.-W."/>
            <person name="Bae J.-W."/>
        </authorList>
    </citation>
    <scope>NUCLEOTIDE SEQUENCE [LARGE SCALE GENOMIC DNA]</scope>
    <source>
        <strain evidence="3 4">HDW11</strain>
    </source>
</reference>
<accession>A0A6G7Y382</accession>
<evidence type="ECO:0008006" key="5">
    <source>
        <dbReference type="Google" id="ProtNLM"/>
    </source>
</evidence>
<dbReference type="PROSITE" id="PS51257">
    <property type="entry name" value="PROKAR_LIPOPROTEIN"/>
    <property type="match status" value="1"/>
</dbReference>
<keyword evidence="4" id="KW-1185">Reference proteome</keyword>
<dbReference type="EMBL" id="CP049865">
    <property type="protein sequence ID" value="QIK71290.1"/>
    <property type="molecule type" value="Genomic_DNA"/>
</dbReference>
<name>A0A6G7Y382_9ACTN</name>